<dbReference type="PANTHER" id="PTHR46018:SF2">
    <property type="entry name" value="ZINC PHOSPHODIESTERASE ELAC PROTEIN 1"/>
    <property type="match status" value="1"/>
</dbReference>
<dbReference type="EC" id="3.1.26.11" evidence="2 10"/>
<evidence type="ECO:0000313" key="11">
    <source>
        <dbReference type="EMBL" id="PMC58462.1"/>
    </source>
</evidence>
<comment type="similarity">
    <text evidence="10">Belongs to the RNase Z family.</text>
</comment>
<keyword evidence="6 10" id="KW-0255">Endonuclease</keyword>
<dbReference type="GO" id="GO:0042781">
    <property type="term" value="F:3'-tRNA processing endoribonuclease activity"/>
    <property type="evidence" value="ECO:0007669"/>
    <property type="project" value="UniProtKB-UniRule"/>
</dbReference>
<feature type="binding site" evidence="10">
    <location>
        <position position="213"/>
    </location>
    <ligand>
        <name>Zn(2+)</name>
        <dbReference type="ChEBI" id="CHEBI:29105"/>
        <label>1</label>
        <note>catalytic</note>
    </ligand>
</feature>
<evidence type="ECO:0000313" key="12">
    <source>
        <dbReference type="Proteomes" id="UP000235682"/>
    </source>
</evidence>
<feature type="binding site" evidence="10">
    <location>
        <position position="67"/>
    </location>
    <ligand>
        <name>Zn(2+)</name>
        <dbReference type="ChEBI" id="CHEBI:29105"/>
        <label>2</label>
        <note>catalytic</note>
    </ligand>
</feature>
<feature type="active site" description="Proton acceptor" evidence="10">
    <location>
        <position position="67"/>
    </location>
</feature>
<evidence type="ECO:0000256" key="4">
    <source>
        <dbReference type="ARBA" id="ARBA00022722"/>
    </source>
</evidence>
<comment type="subunit">
    <text evidence="1 10">Homodimer.</text>
</comment>
<feature type="binding site" evidence="10">
    <location>
        <position position="271"/>
    </location>
    <ligand>
        <name>Zn(2+)</name>
        <dbReference type="ChEBI" id="CHEBI:29105"/>
        <label>2</label>
        <note>catalytic</note>
    </ligand>
</feature>
<feature type="binding site" evidence="10">
    <location>
        <position position="142"/>
    </location>
    <ligand>
        <name>Zn(2+)</name>
        <dbReference type="ChEBI" id="CHEBI:29105"/>
        <label>1</label>
        <note>catalytic</note>
    </ligand>
</feature>
<dbReference type="Gene3D" id="3.60.15.10">
    <property type="entry name" value="Ribonuclease Z/Hydroxyacylglutathione hydrolase-like"/>
    <property type="match status" value="1"/>
</dbReference>
<dbReference type="SUPFAM" id="SSF56281">
    <property type="entry name" value="Metallo-hydrolase/oxidoreductase"/>
    <property type="match status" value="1"/>
</dbReference>
<evidence type="ECO:0000256" key="6">
    <source>
        <dbReference type="ARBA" id="ARBA00022759"/>
    </source>
</evidence>
<keyword evidence="8 10" id="KW-0862">Zinc</keyword>
<dbReference type="STRING" id="84521.SAMN04487994_100533"/>
<dbReference type="Pfam" id="PF23023">
    <property type="entry name" value="Anti-Pycsar_Apyc1"/>
    <property type="match status" value="1"/>
</dbReference>
<dbReference type="NCBIfam" id="TIGR02651">
    <property type="entry name" value="RNase_Z"/>
    <property type="match status" value="1"/>
</dbReference>
<dbReference type="NCBIfam" id="NF000801">
    <property type="entry name" value="PRK00055.1-3"/>
    <property type="match status" value="1"/>
</dbReference>
<feature type="binding site" evidence="10">
    <location>
        <position position="68"/>
    </location>
    <ligand>
        <name>Zn(2+)</name>
        <dbReference type="ChEBI" id="CHEBI:29105"/>
        <label>2</label>
        <note>catalytic</note>
    </ligand>
</feature>
<dbReference type="RefSeq" id="WP_102227708.1">
    <property type="nucleotide sequence ID" value="NZ_PNFY01000014.1"/>
</dbReference>
<comment type="catalytic activity">
    <reaction evidence="10">
        <text>Endonucleolytic cleavage of RNA, removing extra 3' nucleotides from tRNA precursor, generating 3' termini of tRNAs. A 3'-hydroxy group is left at the tRNA terminus and a 5'-phosphoryl group is left at the trailer molecule.</text>
        <dbReference type="EC" id="3.1.26.11"/>
    </reaction>
</comment>
<comment type="cofactor">
    <cofactor evidence="10">
        <name>Zn(2+)</name>
        <dbReference type="ChEBI" id="CHEBI:29105"/>
    </cofactor>
    <text evidence="10">Binds 2 Zn(2+) ions.</text>
</comment>
<sequence length="312" mass="35264">MKLMFLGTGAGVPSRHRNVSSLALMLLDELNEIWLFDCGEATQHQILKTNLKPRKITKIFITHLHGDHIFGLPGLVSSRSFQGGDDPLTIYGPRGIKQYVLTSLKISRTHLSYPLNFVELDPKGGQLQFNKGWKVEYLPLDHGVLSFGYRIIEPFKQGELLIDKLKQYNIPSGPIYGQLKNRQTVTLEDGTVLDGNDFVGPNIRGHLVAILGDTRPHRNAEVLAKDVDVLVHEATFEKDESKMARNYFHSTTQQAALLAKKCDVKELFLTHISARYMGQACQQLLKEAKETFKNVHLVSDLDVYEIQRVEDE</sequence>
<evidence type="ECO:0000256" key="1">
    <source>
        <dbReference type="ARBA" id="ARBA00011738"/>
    </source>
</evidence>
<feature type="binding site" evidence="10">
    <location>
        <position position="213"/>
    </location>
    <ligand>
        <name>Zn(2+)</name>
        <dbReference type="ChEBI" id="CHEBI:29105"/>
        <label>2</label>
        <note>catalytic</note>
    </ligand>
</feature>
<dbReference type="PANTHER" id="PTHR46018">
    <property type="entry name" value="ZINC PHOSPHODIESTERASE ELAC PROTEIN 1"/>
    <property type="match status" value="1"/>
</dbReference>
<feature type="binding site" evidence="10">
    <location>
        <position position="65"/>
    </location>
    <ligand>
        <name>Zn(2+)</name>
        <dbReference type="ChEBI" id="CHEBI:29105"/>
        <label>1</label>
        <note>catalytic</note>
    </ligand>
</feature>
<dbReference type="FunFam" id="3.60.15.10:FF:000002">
    <property type="entry name" value="Ribonuclease Z"/>
    <property type="match status" value="1"/>
</dbReference>
<reference evidence="11 12" key="1">
    <citation type="submission" date="2017-09" db="EMBL/GenBank/DDBJ databases">
        <title>Bacterial strain isolated from the female urinary microbiota.</title>
        <authorList>
            <person name="Thomas-White K."/>
            <person name="Kumar N."/>
            <person name="Forster S."/>
            <person name="Putonti C."/>
            <person name="Lawley T."/>
            <person name="Wolfe A.J."/>
        </authorList>
    </citation>
    <scope>NUCLEOTIDE SEQUENCE [LARGE SCALE GENOMIC DNA]</scope>
    <source>
        <strain evidence="11 12">UMB0852</strain>
    </source>
</reference>
<evidence type="ECO:0000256" key="8">
    <source>
        <dbReference type="ARBA" id="ARBA00022833"/>
    </source>
</evidence>
<comment type="function">
    <text evidence="9 10">Zinc phosphodiesterase, which displays some tRNA 3'-processing endonuclease activity. Probably involved in tRNA maturation, by removing a 3'-trailer from precursor tRNA.</text>
</comment>
<keyword evidence="7 10" id="KW-0378">Hydrolase</keyword>
<evidence type="ECO:0000256" key="3">
    <source>
        <dbReference type="ARBA" id="ARBA00022694"/>
    </source>
</evidence>
<dbReference type="GO" id="GO:0008270">
    <property type="term" value="F:zinc ion binding"/>
    <property type="evidence" value="ECO:0007669"/>
    <property type="project" value="UniProtKB-UniRule"/>
</dbReference>
<proteinExistence type="inferred from homology"/>
<evidence type="ECO:0000256" key="10">
    <source>
        <dbReference type="HAMAP-Rule" id="MF_01818"/>
    </source>
</evidence>
<evidence type="ECO:0000256" key="7">
    <source>
        <dbReference type="ARBA" id="ARBA00022801"/>
    </source>
</evidence>
<dbReference type="EMBL" id="PNHE01000013">
    <property type="protein sequence ID" value="PMC58462.1"/>
    <property type="molecule type" value="Genomic_DNA"/>
</dbReference>
<dbReference type="Proteomes" id="UP000235682">
    <property type="component" value="Unassembled WGS sequence"/>
</dbReference>
<accession>A0A2N6SN35</accession>
<keyword evidence="3 10" id="KW-0819">tRNA processing</keyword>
<organism evidence="11 12">
    <name type="scientific">Dolosicoccus paucivorans</name>
    <dbReference type="NCBI Taxonomy" id="84521"/>
    <lineage>
        <taxon>Bacteria</taxon>
        <taxon>Bacillati</taxon>
        <taxon>Bacillota</taxon>
        <taxon>Bacilli</taxon>
        <taxon>Lactobacillales</taxon>
        <taxon>Aerococcaceae</taxon>
        <taxon>Dolosicoccus</taxon>
    </lineage>
</organism>
<dbReference type="GO" id="GO:0042802">
    <property type="term" value="F:identical protein binding"/>
    <property type="evidence" value="ECO:0007669"/>
    <property type="project" value="UniProtKB-ARBA"/>
</dbReference>
<comment type="caution">
    <text evidence="11">The sequence shown here is derived from an EMBL/GenBank/DDBJ whole genome shotgun (WGS) entry which is preliminary data.</text>
</comment>
<gene>
    <name evidence="10 11" type="primary">rnz</name>
    <name evidence="11" type="ORF">CJ205_04145</name>
</gene>
<feature type="binding site" evidence="10">
    <location>
        <position position="63"/>
    </location>
    <ligand>
        <name>Zn(2+)</name>
        <dbReference type="ChEBI" id="CHEBI:29105"/>
        <label>1</label>
        <note>catalytic</note>
    </ligand>
</feature>
<keyword evidence="4 10" id="KW-0540">Nuclease</keyword>
<evidence type="ECO:0000256" key="5">
    <source>
        <dbReference type="ARBA" id="ARBA00022723"/>
    </source>
</evidence>
<dbReference type="AlphaFoldDB" id="A0A2N6SN35"/>
<keyword evidence="5 10" id="KW-0479">Metal-binding</keyword>
<dbReference type="CDD" id="cd07717">
    <property type="entry name" value="RNaseZ_ZiPD-like_MBL-fold"/>
    <property type="match status" value="1"/>
</dbReference>
<keyword evidence="12" id="KW-1185">Reference proteome</keyword>
<dbReference type="InterPro" id="IPR036866">
    <property type="entry name" value="RibonucZ/Hydroxyglut_hydro"/>
</dbReference>
<dbReference type="OrthoDB" id="9800940at2"/>
<dbReference type="InterPro" id="IPR013471">
    <property type="entry name" value="RNase_Z/BN"/>
</dbReference>
<evidence type="ECO:0000256" key="2">
    <source>
        <dbReference type="ARBA" id="ARBA00012477"/>
    </source>
</evidence>
<evidence type="ECO:0000256" key="9">
    <source>
        <dbReference type="ARBA" id="ARBA00057812"/>
    </source>
</evidence>
<protein>
    <recommendedName>
        <fullName evidence="2 10">Ribonuclease Z</fullName>
        <shortName evidence="10">RNase Z</shortName>
        <ecNumber evidence="2 10">3.1.26.11</ecNumber>
    </recommendedName>
    <alternativeName>
        <fullName evidence="10">tRNA 3 endonuclease</fullName>
    </alternativeName>
    <alternativeName>
        <fullName evidence="10">tRNase Z</fullName>
    </alternativeName>
</protein>
<dbReference type="HAMAP" id="MF_01818">
    <property type="entry name" value="RNase_Z_BN"/>
    <property type="match status" value="1"/>
</dbReference>
<name>A0A2N6SN35_9LACT</name>